<dbReference type="PANTHER" id="PTHR41299">
    <property type="entry name" value="THIAMINE PYROPHOSPHOKINASE"/>
    <property type="match status" value="1"/>
</dbReference>
<keyword evidence="2" id="KW-0547">Nucleotide-binding</keyword>
<dbReference type="InterPro" id="IPR036759">
    <property type="entry name" value="TPK_catalytic_sf"/>
</dbReference>
<feature type="domain" description="Thiamin pyrophosphokinase thiamin-binding" evidence="6">
    <location>
        <begin position="146"/>
        <end position="205"/>
    </location>
</feature>
<gene>
    <name evidence="7" type="ORF">SAMN02745941_00254</name>
</gene>
<dbReference type="InterPro" id="IPR007373">
    <property type="entry name" value="Thiamin_PyroPKinase_B1-bd"/>
</dbReference>
<dbReference type="GO" id="GO:0009229">
    <property type="term" value="P:thiamine diphosphate biosynthetic process"/>
    <property type="evidence" value="ECO:0007669"/>
    <property type="project" value="InterPro"/>
</dbReference>
<dbReference type="Gene3D" id="3.40.50.10240">
    <property type="entry name" value="Thiamin pyrophosphokinase, catalytic domain"/>
    <property type="match status" value="1"/>
</dbReference>
<evidence type="ECO:0000259" key="6">
    <source>
        <dbReference type="SMART" id="SM00983"/>
    </source>
</evidence>
<dbReference type="EMBL" id="FQXU01000003">
    <property type="protein sequence ID" value="SHH51693.1"/>
    <property type="molecule type" value="Genomic_DNA"/>
</dbReference>
<dbReference type="PANTHER" id="PTHR41299:SF1">
    <property type="entry name" value="THIAMINE PYROPHOSPHOKINASE"/>
    <property type="match status" value="1"/>
</dbReference>
<evidence type="ECO:0000313" key="8">
    <source>
        <dbReference type="Proteomes" id="UP000184241"/>
    </source>
</evidence>
<dbReference type="GO" id="GO:0005524">
    <property type="term" value="F:ATP binding"/>
    <property type="evidence" value="ECO:0007669"/>
    <property type="project" value="UniProtKB-KW"/>
</dbReference>
<dbReference type="InterPro" id="IPR006282">
    <property type="entry name" value="Thi_PPkinase"/>
</dbReference>
<sequence length="211" mass="23688">MKILIVSGGKAPSRELLMEQVVTSSLILGADRGCQVLIENGIFPNYIMGDFDSIDKEVYKKLRDLKIEMFEFNPEKDFTDSELAFEKAIELGATEIVLLGFTGTRLDHVLANLGLLDKALALGIKCEILDDNNRIFLVDKDTILKGKKGQTISFNFYNTVVEKFNIRGAKYPLVDYRFDGFTGRTVSNEFIDGDISITFKSGKVLVFYTND</sequence>
<evidence type="ECO:0000256" key="1">
    <source>
        <dbReference type="ARBA" id="ARBA00022679"/>
    </source>
</evidence>
<dbReference type="InterPro" id="IPR007371">
    <property type="entry name" value="TPK_catalytic"/>
</dbReference>
<dbReference type="Pfam" id="PF04263">
    <property type="entry name" value="TPK_catalytic"/>
    <property type="match status" value="1"/>
</dbReference>
<organism evidence="7 8">
    <name type="scientific">Clostridium intestinale DSM 6191</name>
    <dbReference type="NCBI Taxonomy" id="1121320"/>
    <lineage>
        <taxon>Bacteria</taxon>
        <taxon>Bacillati</taxon>
        <taxon>Bacillota</taxon>
        <taxon>Clostridia</taxon>
        <taxon>Eubacteriales</taxon>
        <taxon>Clostridiaceae</taxon>
        <taxon>Clostridium</taxon>
    </lineage>
</organism>
<dbReference type="GO" id="GO:0030975">
    <property type="term" value="F:thiamine binding"/>
    <property type="evidence" value="ECO:0007669"/>
    <property type="project" value="InterPro"/>
</dbReference>
<reference evidence="7 8" key="1">
    <citation type="submission" date="2016-11" db="EMBL/GenBank/DDBJ databases">
        <authorList>
            <person name="Jaros S."/>
            <person name="Januszkiewicz K."/>
            <person name="Wedrychowicz H."/>
        </authorList>
    </citation>
    <scope>NUCLEOTIDE SEQUENCE [LARGE SCALE GENOMIC DNA]</scope>
    <source>
        <strain evidence="7 8">DSM 6191</strain>
    </source>
</reference>
<dbReference type="AlphaFoldDB" id="A0A1M5TMU6"/>
<proteinExistence type="predicted"/>
<dbReference type="SUPFAM" id="SSF63999">
    <property type="entry name" value="Thiamin pyrophosphokinase, catalytic domain"/>
    <property type="match status" value="1"/>
</dbReference>
<dbReference type="GO" id="GO:0016301">
    <property type="term" value="F:kinase activity"/>
    <property type="evidence" value="ECO:0007669"/>
    <property type="project" value="UniProtKB-KW"/>
</dbReference>
<dbReference type="InterPro" id="IPR053149">
    <property type="entry name" value="TPK"/>
</dbReference>
<evidence type="ECO:0000256" key="4">
    <source>
        <dbReference type="ARBA" id="ARBA00022840"/>
    </source>
</evidence>
<keyword evidence="3 7" id="KW-0418">Kinase</keyword>
<dbReference type="GO" id="GO:0006772">
    <property type="term" value="P:thiamine metabolic process"/>
    <property type="evidence" value="ECO:0007669"/>
    <property type="project" value="UniProtKB-UniRule"/>
</dbReference>
<accession>A0A1M5TMU6</accession>
<dbReference type="Pfam" id="PF04265">
    <property type="entry name" value="TPK_B1_binding"/>
    <property type="match status" value="1"/>
</dbReference>
<dbReference type="NCBIfam" id="TIGR01378">
    <property type="entry name" value="thi_PPkinase"/>
    <property type="match status" value="1"/>
</dbReference>
<keyword evidence="4" id="KW-0067">ATP-binding</keyword>
<dbReference type="CDD" id="cd07995">
    <property type="entry name" value="TPK"/>
    <property type="match status" value="1"/>
</dbReference>
<evidence type="ECO:0000256" key="5">
    <source>
        <dbReference type="NCBIfam" id="TIGR01378"/>
    </source>
</evidence>
<dbReference type="RefSeq" id="WP_073015949.1">
    <property type="nucleotide sequence ID" value="NZ_FQXU01000003.1"/>
</dbReference>
<dbReference type="Proteomes" id="UP000184241">
    <property type="component" value="Unassembled WGS sequence"/>
</dbReference>
<evidence type="ECO:0000256" key="3">
    <source>
        <dbReference type="ARBA" id="ARBA00022777"/>
    </source>
</evidence>
<dbReference type="EC" id="2.7.6.2" evidence="5"/>
<dbReference type="GO" id="GO:0004788">
    <property type="term" value="F:thiamine diphosphokinase activity"/>
    <property type="evidence" value="ECO:0007669"/>
    <property type="project" value="UniProtKB-UniRule"/>
</dbReference>
<protein>
    <recommendedName>
        <fullName evidence="5">Thiamine diphosphokinase</fullName>
        <ecNumber evidence="5">2.7.6.2</ecNumber>
    </recommendedName>
</protein>
<dbReference type="SMART" id="SM00983">
    <property type="entry name" value="TPK_B1_binding"/>
    <property type="match status" value="1"/>
</dbReference>
<name>A0A1M5TMU6_9CLOT</name>
<evidence type="ECO:0000313" key="7">
    <source>
        <dbReference type="EMBL" id="SHH51693.1"/>
    </source>
</evidence>
<evidence type="ECO:0000256" key="2">
    <source>
        <dbReference type="ARBA" id="ARBA00022741"/>
    </source>
</evidence>
<keyword evidence="1" id="KW-0808">Transferase</keyword>